<dbReference type="EC" id="2.5.1.114" evidence="9"/>
<sequence>MKAVIVRVRDVEKVKNELISIGVLDRDRKIRIVEHPDGKFAEIPVISGMDLSDVDGSCINGSNISGFDIVEQDEPDFYRSTMSLKEHLSGTVPEELIERIPSGWQVLGDIVIVSIPEELQSYRKDIASKLLEINPRCMCVLQDFGIKGTFREPEREIIIGEGTETIQKEHGCSFKLDATKIMYSKGNLAERKRMSKLGKDEVVVDMFAGIGYFSIPLAVHGKPKKVYSIELNPVSYNYLLENIRLNHLEGIVHAINGDCGEVTPQGVADRVIMGYVGITHHYLDKGIGAIRKEGGMLHYHETTPEVLIFERPIQRIKDAASALGRDVEIRGCHRIKKYSPGVWHVVVDAFIK</sequence>
<dbReference type="Proteomes" id="UP000029859">
    <property type="component" value="Unassembled WGS sequence"/>
</dbReference>
<feature type="binding site" evidence="9">
    <location>
        <position position="191"/>
    </location>
    <ligand>
        <name>S-adenosyl-L-methionine</name>
        <dbReference type="ChEBI" id="CHEBI:59789"/>
    </ligand>
</feature>
<dbReference type="AlphaFoldDB" id="A0A099T3N3"/>
<dbReference type="Gene3D" id="3.30.300.110">
    <property type="entry name" value="Met-10+ protein-like domains"/>
    <property type="match status" value="1"/>
</dbReference>
<dbReference type="GO" id="GO:0052906">
    <property type="term" value="F:tRNA (guanine(37)-N1)-methyltransferase activity"/>
    <property type="evidence" value="ECO:0007669"/>
    <property type="project" value="UniProtKB-EC"/>
</dbReference>
<keyword evidence="4 9" id="KW-0808">Transferase</keyword>
<evidence type="ECO:0000313" key="12">
    <source>
        <dbReference type="Proteomes" id="UP000029859"/>
    </source>
</evidence>
<comment type="function">
    <text evidence="9">S-adenosyl-L-methionine-dependent transferase that acts as a component of the wyosine derivatives biosynthesis pathway. Catalyzes the transfer of the alpha-amino-alpha-carboxypropyl (acp) group from S-adenosyl-L-methionine to 4-demethylwyosine (imG-14), forming 7-aminocarboxypropyl-demethylwyosine (wybutosine-86) at position 37 of tRNA(Phe).</text>
</comment>
<evidence type="ECO:0000313" key="11">
    <source>
        <dbReference type="EMBL" id="KGK98841.1"/>
    </source>
</evidence>
<dbReference type="FunFam" id="3.30.300.110:FF:000001">
    <property type="entry name" value="tRNA (guanine(37)-N1)-methyltransferase"/>
    <property type="match status" value="1"/>
</dbReference>
<evidence type="ECO:0000256" key="5">
    <source>
        <dbReference type="ARBA" id="ARBA00022691"/>
    </source>
</evidence>
<comment type="caution">
    <text evidence="9">Lacks conserved residue(s) required for the propagation of feature annotation.</text>
</comment>
<accession>A0A099T3N3</accession>
<evidence type="ECO:0000256" key="1">
    <source>
        <dbReference type="ARBA" id="ARBA00004496"/>
    </source>
</evidence>
<protein>
    <recommendedName>
        <fullName evidence="9">tRNA(Phe) (4-demethylwyosine(37)-C(7)) aminocarboxypropyltransferase</fullName>
        <ecNumber evidence="9">2.5.1.114</ecNumber>
    </recommendedName>
    <alternativeName>
        <fullName evidence="9">tRNA wyosine derivatives biosynthesis protein Taw2</fullName>
    </alternativeName>
</protein>
<dbReference type="InterPro" id="IPR029063">
    <property type="entry name" value="SAM-dependent_MTases_sf"/>
</dbReference>
<dbReference type="InterPro" id="IPR030382">
    <property type="entry name" value="MeTrfase_TRM5/TYW2"/>
</dbReference>
<dbReference type="Gene3D" id="3.30.70.2580">
    <property type="match status" value="1"/>
</dbReference>
<dbReference type="HAMAP" id="MF_01922">
    <property type="entry name" value="TYW2_archaea"/>
    <property type="match status" value="1"/>
</dbReference>
<dbReference type="RefSeq" id="WP_048194029.1">
    <property type="nucleotide sequence ID" value="NZ_CAAGSM010000003.1"/>
</dbReference>
<keyword evidence="3 11" id="KW-0489">Methyltransferase</keyword>
<keyword evidence="12" id="KW-1185">Reference proteome</keyword>
<dbReference type="PANTHER" id="PTHR23245">
    <property type="entry name" value="TRNA METHYLTRANSFERASE"/>
    <property type="match status" value="1"/>
</dbReference>
<dbReference type="GO" id="GO:0102522">
    <property type="term" value="F:tRNA 4-demethylwyosine alpha-amino-alpha-carboxypropyltransferase activity"/>
    <property type="evidence" value="ECO:0007669"/>
    <property type="project" value="UniProtKB-EC"/>
</dbReference>
<dbReference type="FunFam" id="3.40.50.150:FF:000131">
    <property type="entry name" value="tRNA wybutosine-synthesizing protein 2/3/4"/>
    <property type="match status" value="1"/>
</dbReference>
<evidence type="ECO:0000256" key="2">
    <source>
        <dbReference type="ARBA" id="ARBA00022490"/>
    </source>
</evidence>
<evidence type="ECO:0000256" key="9">
    <source>
        <dbReference type="HAMAP-Rule" id="MF_01922"/>
    </source>
</evidence>
<keyword evidence="2 9" id="KW-0963">Cytoplasm</keyword>
<dbReference type="GO" id="GO:0030488">
    <property type="term" value="P:tRNA methylation"/>
    <property type="evidence" value="ECO:0007669"/>
    <property type="project" value="UniProtKB-ARBA"/>
</dbReference>
<keyword evidence="5 9" id="KW-0949">S-adenosyl-L-methionine</keyword>
<feature type="domain" description="SAM-dependent methyltransferase TRM5/TYW2-type" evidence="10">
    <location>
        <begin position="104"/>
        <end position="352"/>
    </location>
</feature>
<dbReference type="Pfam" id="PF25133">
    <property type="entry name" value="TYW2_N_2"/>
    <property type="match status" value="1"/>
</dbReference>
<dbReference type="GO" id="GO:0005737">
    <property type="term" value="C:cytoplasm"/>
    <property type="evidence" value="ECO:0007669"/>
    <property type="project" value="UniProtKB-SubCell"/>
</dbReference>
<dbReference type="Gene3D" id="3.40.50.150">
    <property type="entry name" value="Vaccinia Virus protein VP39"/>
    <property type="match status" value="1"/>
</dbReference>
<dbReference type="SUPFAM" id="SSF53335">
    <property type="entry name" value="S-adenosyl-L-methionine-dependent methyltransferases"/>
    <property type="match status" value="1"/>
</dbReference>
<comment type="catalytic activity">
    <reaction evidence="9">
        <text>4-demethylwyosine(37) in tRNA(Phe) + S-adenosyl-L-methionine = 4-demethyl-7-[(3S)-3-amino-3-carboxypropyl]wyosine(37) in tRNA(Phe) + S-methyl-5'-thioadenosine + H(+)</text>
        <dbReference type="Rhea" id="RHEA:36355"/>
        <dbReference type="Rhea" id="RHEA-COMP:10164"/>
        <dbReference type="Rhea" id="RHEA-COMP:10378"/>
        <dbReference type="ChEBI" id="CHEBI:15378"/>
        <dbReference type="ChEBI" id="CHEBI:17509"/>
        <dbReference type="ChEBI" id="CHEBI:59789"/>
        <dbReference type="ChEBI" id="CHEBI:64315"/>
        <dbReference type="ChEBI" id="CHEBI:73550"/>
        <dbReference type="EC" id="2.5.1.114"/>
    </reaction>
</comment>
<dbReference type="PROSITE" id="PS51684">
    <property type="entry name" value="SAM_MT_TRM5_TYW2"/>
    <property type="match status" value="1"/>
</dbReference>
<comment type="catalytic activity">
    <reaction evidence="7">
        <text>guanosine(37) in tRNA + S-adenosyl-L-methionine = N(1)-methylguanosine(37) in tRNA + S-adenosyl-L-homocysteine + H(+)</text>
        <dbReference type="Rhea" id="RHEA:36899"/>
        <dbReference type="Rhea" id="RHEA-COMP:10145"/>
        <dbReference type="Rhea" id="RHEA-COMP:10147"/>
        <dbReference type="ChEBI" id="CHEBI:15378"/>
        <dbReference type="ChEBI" id="CHEBI:57856"/>
        <dbReference type="ChEBI" id="CHEBI:59789"/>
        <dbReference type="ChEBI" id="CHEBI:73542"/>
        <dbReference type="ChEBI" id="CHEBI:74269"/>
        <dbReference type="EC" id="2.1.1.228"/>
    </reaction>
</comment>
<evidence type="ECO:0000256" key="4">
    <source>
        <dbReference type="ARBA" id="ARBA00022679"/>
    </source>
</evidence>
<dbReference type="CDD" id="cd02440">
    <property type="entry name" value="AdoMet_MTases"/>
    <property type="match status" value="1"/>
</dbReference>
<feature type="binding site" evidence="9">
    <location>
        <position position="184"/>
    </location>
    <ligand>
        <name>S-adenosyl-L-methionine</name>
        <dbReference type="ChEBI" id="CHEBI:59789"/>
    </ligand>
</feature>
<feature type="binding site" evidence="9">
    <location>
        <position position="230"/>
    </location>
    <ligand>
        <name>S-adenosyl-L-methionine</name>
        <dbReference type="ChEBI" id="CHEBI:59789"/>
    </ligand>
</feature>
<dbReference type="Pfam" id="PF18093">
    <property type="entry name" value="Trm5_N"/>
    <property type="match status" value="1"/>
</dbReference>
<keyword evidence="6 9" id="KW-0819">tRNA processing</keyword>
<evidence type="ECO:0000256" key="3">
    <source>
        <dbReference type="ARBA" id="ARBA00022603"/>
    </source>
</evidence>
<name>A0A099T3N3_METMT</name>
<comment type="caution">
    <text evidence="11">The sequence shown here is derived from an EMBL/GenBank/DDBJ whole genome shotgun (WGS) entry which is preliminary data.</text>
</comment>
<comment type="function">
    <text evidence="8">Specifically methylates the N1 position of guanosine-37 in various tRNAs.</text>
</comment>
<evidence type="ECO:0000256" key="6">
    <source>
        <dbReference type="ARBA" id="ARBA00022694"/>
    </source>
</evidence>
<proteinExistence type="inferred from homology"/>
<reference evidence="11 12" key="1">
    <citation type="submission" date="2014-09" db="EMBL/GenBank/DDBJ databases">
        <title>Draft genome sequence of an obligately methylotrophic methanogen, Methanococcoides methylutens, isolated from marine sediment.</title>
        <authorList>
            <person name="Guan Y."/>
            <person name="Ngugi D.K."/>
            <person name="Blom J."/>
            <person name="Ali S."/>
            <person name="Ferry J.G."/>
            <person name="Stingl U."/>
        </authorList>
    </citation>
    <scope>NUCLEOTIDE SEQUENCE [LARGE SCALE GENOMIC DNA]</scope>
    <source>
        <strain evidence="11 12">DSM 2657</strain>
    </source>
</reference>
<dbReference type="InterPro" id="IPR056744">
    <property type="entry name" value="TRM5/TYW2-like_N"/>
</dbReference>
<evidence type="ECO:0000259" key="10">
    <source>
        <dbReference type="PROSITE" id="PS51684"/>
    </source>
</evidence>
<comment type="similarity">
    <text evidence="9">Belongs to the class I-like SAM-binding methyltransferase superfamily. TRM5/TYW2 family.</text>
</comment>
<dbReference type="InterPro" id="IPR056743">
    <property type="entry name" value="TRM5-TYW2-like_MTfase"/>
</dbReference>
<dbReference type="EMBL" id="JRHO01000010">
    <property type="protein sequence ID" value="KGK98841.1"/>
    <property type="molecule type" value="Genomic_DNA"/>
</dbReference>
<dbReference type="InterPro" id="IPR040601">
    <property type="entry name" value="Trm5a/b_N"/>
</dbReference>
<dbReference type="OrthoDB" id="8079at2157"/>
<dbReference type="Pfam" id="PF02475">
    <property type="entry name" value="TRM5-TYW2_MTfase"/>
    <property type="match status" value="1"/>
</dbReference>
<dbReference type="PANTHER" id="PTHR23245:SF41">
    <property type="entry name" value="TRNA(PHE) (4-DEMETHYLWYOSINE(37)-C(7)) AMINOCARBOXYPROPYLTRANSFERASE"/>
    <property type="match status" value="1"/>
</dbReference>
<gene>
    <name evidence="9" type="primary">taw2</name>
    <name evidence="11" type="ORF">LI82_05970</name>
</gene>
<organism evidence="11 12">
    <name type="scientific">Methanococcoides methylutens</name>
    <dbReference type="NCBI Taxonomy" id="2226"/>
    <lineage>
        <taxon>Archaea</taxon>
        <taxon>Methanobacteriati</taxon>
        <taxon>Methanobacteriota</taxon>
        <taxon>Stenosarchaea group</taxon>
        <taxon>Methanomicrobia</taxon>
        <taxon>Methanosarcinales</taxon>
        <taxon>Methanosarcinaceae</taxon>
        <taxon>Methanococcoides</taxon>
    </lineage>
</organism>
<evidence type="ECO:0000256" key="7">
    <source>
        <dbReference type="ARBA" id="ARBA00047783"/>
    </source>
</evidence>
<evidence type="ECO:0000256" key="8">
    <source>
        <dbReference type="ARBA" id="ARBA00055873"/>
    </source>
</evidence>
<comment type="subcellular location">
    <subcellularLocation>
        <location evidence="1 9">Cytoplasm</location>
    </subcellularLocation>
</comment>
<dbReference type="InterPro" id="IPR030867">
    <property type="entry name" value="TYW2_archaea"/>
</dbReference>